<keyword evidence="5 6" id="KW-0472">Membrane</keyword>
<feature type="region of interest" description="Disordered" evidence="7">
    <location>
        <begin position="668"/>
        <end position="693"/>
    </location>
</feature>
<evidence type="ECO:0000256" key="3">
    <source>
        <dbReference type="ARBA" id="ARBA00022824"/>
    </source>
</evidence>
<keyword evidence="3 6" id="KW-0256">Endoplasmic reticulum</keyword>
<evidence type="ECO:0000313" key="9">
    <source>
        <dbReference type="EMBL" id="MPA43867.1"/>
    </source>
</evidence>
<feature type="compositionally biased region" description="Basic and acidic residues" evidence="7">
    <location>
        <begin position="89"/>
        <end position="103"/>
    </location>
</feature>
<evidence type="ECO:0000256" key="4">
    <source>
        <dbReference type="ARBA" id="ARBA00022989"/>
    </source>
</evidence>
<dbReference type="EMBL" id="GHES01013308">
    <property type="protein sequence ID" value="MPA43867.1"/>
    <property type="molecule type" value="Transcribed_RNA"/>
</dbReference>
<feature type="compositionally biased region" description="Basic and acidic residues" evidence="7">
    <location>
        <begin position="230"/>
        <end position="262"/>
    </location>
</feature>
<name>A0A5B6ZHE7_DAVIN</name>
<sequence>MELGRRKSTTRNGVVAGSVWESRMKIDEVKGGIKVFNGEENSEENGDTNSGPEVDKKLRAKQSIVGVSGKRKTWKSEGFERNPIQIAKQRSELNKNLDDRSKELSVSADGIKKSPIQTKKTRSEVGKELSVSVDGIERSPSQKMKARSEEAKELSVSVDGIQSNPIQIRKSKSESCKEVSESGNGIERNSIQLRKVKSESNKALDGSVDGNEGNSIQLRKVKSVSNKSVDQSDKNLDRLSDETERSPVELRKVELDSNKAVDESTEGFNASVEGIEKSPDGIRKTRSDETCKEFDVCQEKVISSSLSNVGQVKSAPQLVVTDDDDDCVEEYWDGELEEEVDEEIEIEKKSLEIKEINIPEQKPKKVVIEEKKFNQDQKKEEKKSNQIHEKPLPISPILKKQPPPVVKHPRIYPNPTKTTQIPVSEEFQRAPETHNRLQSLVDLVMWRDVSKSAFVFGIGTFVIVSSSYTKDLNISFITVMSYLGLVYLALIFLYRTIICRGAVYIDDTSQSNVLGEEEAVWLLKLVLPYLNEFLLKLRALFSGDPATTMKLAVLLFVLARCGSSITIWKMAKLGFFGVFTVPKVCSSYSTQLTAYGKFWVRRIRDAWESCSQKKAVACVIFTLVWNLSSIVARIWAVFMLLVAFRYYQQSLLMRDDWVEEEAGGEASWQGQVGGHRKGRGPTLVEIKKTKKGS</sequence>
<feature type="domain" description="Reticulon" evidence="8">
    <location>
        <begin position="440"/>
        <end position="605"/>
    </location>
</feature>
<feature type="transmembrane region" description="Helical" evidence="6">
    <location>
        <begin position="474"/>
        <end position="494"/>
    </location>
</feature>
<evidence type="ECO:0000256" key="7">
    <source>
        <dbReference type="SAM" id="MobiDB-lite"/>
    </source>
</evidence>
<dbReference type="PROSITE" id="PS50845">
    <property type="entry name" value="RETICULON"/>
    <property type="match status" value="1"/>
</dbReference>
<evidence type="ECO:0000256" key="5">
    <source>
        <dbReference type="ARBA" id="ARBA00023136"/>
    </source>
</evidence>
<dbReference type="InterPro" id="IPR044647">
    <property type="entry name" value="RTNLB17/18/21"/>
</dbReference>
<evidence type="ECO:0000259" key="8">
    <source>
        <dbReference type="PROSITE" id="PS50845"/>
    </source>
</evidence>
<dbReference type="AlphaFoldDB" id="A0A5B6ZHE7"/>
<evidence type="ECO:0000256" key="1">
    <source>
        <dbReference type="ARBA" id="ARBA00004477"/>
    </source>
</evidence>
<dbReference type="GO" id="GO:0005789">
    <property type="term" value="C:endoplasmic reticulum membrane"/>
    <property type="evidence" value="ECO:0007669"/>
    <property type="project" value="UniProtKB-SubCell"/>
</dbReference>
<gene>
    <name evidence="9" type="ORF">Din_013308</name>
</gene>
<feature type="compositionally biased region" description="Polar residues" evidence="7">
    <location>
        <begin position="212"/>
        <end position="229"/>
    </location>
</feature>
<proteinExistence type="predicted"/>
<dbReference type="PANTHER" id="PTHR46626">
    <property type="entry name" value="RETICULON-LIKE PROTEIN B17"/>
    <property type="match status" value="1"/>
</dbReference>
<dbReference type="Pfam" id="PF02453">
    <property type="entry name" value="Reticulon"/>
    <property type="match status" value="1"/>
</dbReference>
<keyword evidence="2 6" id="KW-0812">Transmembrane</keyword>
<feature type="transmembrane region" description="Helical" evidence="6">
    <location>
        <begin position="551"/>
        <end position="571"/>
    </location>
</feature>
<feature type="compositionally biased region" description="Basic and acidic residues" evidence="7">
    <location>
        <begin position="171"/>
        <end position="180"/>
    </location>
</feature>
<evidence type="ECO:0000256" key="2">
    <source>
        <dbReference type="ARBA" id="ARBA00022692"/>
    </source>
</evidence>
<evidence type="ECO:0000256" key="6">
    <source>
        <dbReference type="RuleBase" id="RU363132"/>
    </source>
</evidence>
<accession>A0A5B6ZHE7</accession>
<reference evidence="9" key="1">
    <citation type="submission" date="2019-08" db="EMBL/GenBank/DDBJ databases">
        <title>Reference gene set and small RNA set construction with multiple tissues from Davidia involucrata Baill.</title>
        <authorList>
            <person name="Yang H."/>
            <person name="Zhou C."/>
            <person name="Li G."/>
            <person name="Wang J."/>
            <person name="Gao P."/>
            <person name="Wang M."/>
            <person name="Wang R."/>
            <person name="Zhao Y."/>
        </authorList>
    </citation>
    <scope>NUCLEOTIDE SEQUENCE</scope>
    <source>
        <tissue evidence="9">Mixed with DoveR01_LX</tissue>
    </source>
</reference>
<dbReference type="InterPro" id="IPR003388">
    <property type="entry name" value="Reticulon"/>
</dbReference>
<feature type="transmembrane region" description="Helical" evidence="6">
    <location>
        <begin position="623"/>
        <end position="644"/>
    </location>
</feature>
<organism evidence="9">
    <name type="scientific">Davidia involucrata</name>
    <name type="common">Dove tree</name>
    <dbReference type="NCBI Taxonomy" id="16924"/>
    <lineage>
        <taxon>Eukaryota</taxon>
        <taxon>Viridiplantae</taxon>
        <taxon>Streptophyta</taxon>
        <taxon>Embryophyta</taxon>
        <taxon>Tracheophyta</taxon>
        <taxon>Spermatophyta</taxon>
        <taxon>Magnoliopsida</taxon>
        <taxon>eudicotyledons</taxon>
        <taxon>Gunneridae</taxon>
        <taxon>Pentapetalae</taxon>
        <taxon>asterids</taxon>
        <taxon>Cornales</taxon>
        <taxon>Nyssaceae</taxon>
        <taxon>Davidia</taxon>
    </lineage>
</organism>
<protein>
    <recommendedName>
        <fullName evidence="6">Reticulon-like protein</fullName>
    </recommendedName>
</protein>
<dbReference type="PANTHER" id="PTHR46626:SF1">
    <property type="entry name" value="RETICULON-LIKE PROTEIN B21"/>
    <property type="match status" value="1"/>
</dbReference>
<feature type="compositionally biased region" description="Basic and acidic residues" evidence="7">
    <location>
        <begin position="274"/>
        <end position="288"/>
    </location>
</feature>
<keyword evidence="4 6" id="KW-1133">Transmembrane helix</keyword>
<feature type="region of interest" description="Disordered" evidence="7">
    <location>
        <begin position="33"/>
        <end position="288"/>
    </location>
</feature>
<comment type="subcellular location">
    <subcellularLocation>
        <location evidence="1 6">Endoplasmic reticulum membrane</location>
        <topology evidence="1 6">Multi-pass membrane protein</topology>
    </subcellularLocation>
</comment>